<name>D2VTC2_NAEGR</name>
<dbReference type="PROSITE" id="PS50889">
    <property type="entry name" value="S4"/>
    <property type="match status" value="1"/>
</dbReference>
<proteinExistence type="inferred from homology"/>
<evidence type="ECO:0000256" key="6">
    <source>
        <dbReference type="SAM" id="MobiDB-lite"/>
    </source>
</evidence>
<dbReference type="PROSITE" id="PS01129">
    <property type="entry name" value="PSI_RLU"/>
    <property type="match status" value="1"/>
</dbReference>
<feature type="compositionally biased region" description="Polar residues" evidence="6">
    <location>
        <begin position="230"/>
        <end position="256"/>
    </location>
</feature>
<dbReference type="PANTHER" id="PTHR21600">
    <property type="entry name" value="MITOCHONDRIAL RNA PSEUDOURIDINE SYNTHASE"/>
    <property type="match status" value="1"/>
</dbReference>
<dbReference type="InterPro" id="IPR006224">
    <property type="entry name" value="PsdUridine_synth_RluA-like_CS"/>
</dbReference>
<dbReference type="VEuPathDB" id="AmoebaDB:NAEGRDRAFT_52086"/>
<dbReference type="Proteomes" id="UP000006671">
    <property type="component" value="Unassembled WGS sequence"/>
</dbReference>
<dbReference type="KEGG" id="ngr:NAEGRDRAFT_52086"/>
<evidence type="ECO:0000256" key="3">
    <source>
        <dbReference type="ARBA" id="ARBA00023128"/>
    </source>
</evidence>
<dbReference type="Pfam" id="PF00849">
    <property type="entry name" value="PseudoU_synth_2"/>
    <property type="match status" value="1"/>
</dbReference>
<evidence type="ECO:0000256" key="4">
    <source>
        <dbReference type="ARBA" id="ARBA00023235"/>
    </source>
</evidence>
<dbReference type="PANTHER" id="PTHR21600:SF81">
    <property type="entry name" value="21S RRNA PSEUDOURIDINE(2819) SYNTHASE"/>
    <property type="match status" value="1"/>
</dbReference>
<feature type="compositionally biased region" description="Polar residues" evidence="6">
    <location>
        <begin position="1"/>
        <end position="10"/>
    </location>
</feature>
<dbReference type="eggNOG" id="KOG1919">
    <property type="taxonomic scope" value="Eukaryota"/>
</dbReference>
<evidence type="ECO:0000313" key="9">
    <source>
        <dbReference type="Proteomes" id="UP000006671"/>
    </source>
</evidence>
<protein>
    <submittedName>
        <fullName evidence="8">Predicted protein</fullName>
    </submittedName>
</protein>
<keyword evidence="5" id="KW-0694">RNA-binding</keyword>
<dbReference type="RefSeq" id="XP_002672650.1">
    <property type="nucleotide sequence ID" value="XM_002672604.1"/>
</dbReference>
<gene>
    <name evidence="8" type="ORF">NAEGRDRAFT_52086</name>
</gene>
<dbReference type="InterPro" id="IPR036986">
    <property type="entry name" value="S4_RNA-bd_sf"/>
</dbReference>
<dbReference type="GO" id="GO:0005739">
    <property type="term" value="C:mitochondrion"/>
    <property type="evidence" value="ECO:0007669"/>
    <property type="project" value="UniProtKB-SubCell"/>
</dbReference>
<sequence>MGSVVSSLTFQPPKPASYTTEKPHPVIYTPESPFESIVRTVTNVFAGRLVDIFPSYMRIGAIEAPVFIIHGENDELVPVDHGIYIHKHVKNPYPALWIKNAGHNDLREVLGLRELTNHIKTNQQQYSIIRCFSQNVTQMNNNNKDIQQFASGMDSRQYEDLLRQFLWEYLQSEAETDLSEDFGDEMMQQWGNEAPLFQDEYDQQLFEEQKKEAATRGKPFGKGNDKQQEDSTLLENTPTTSVKPDHQASSMPIVESNQDKSTSKNEVNSSSLKKKYVTLTVSQEHDDMRLDKFLTKTLAINFGLIQKITRKKQLFKNGIAVKENNERVFKGDIIKIPKDFIDSEKRQEIDEHITGKREQFNKAQRETDKIDRDDEMDTISSETLGNPIYSKNGGKMKLELTQEQIEEIRSWILFKNDEIIALNKPYGICVQGGSNQTFHIDALLDALTGLDGFNVRPKLVHRLDRDTTGVLIVARNRAGAIRMQQWLQESTVPLKKCYWAVTVGVPTPTTGRIKMVIDIQKDANGVEKVVPVDNKTDSSKISVSEYKTIDHMTDKLAWVALYPVTGRKHQLRVHCASALGAPILGDYKYGEGVPESLTHVVPDKSLKRLHLHHRAMKLPYLNSK</sequence>
<keyword evidence="4" id="KW-0413">Isomerase</keyword>
<dbReference type="InterPro" id="IPR029058">
    <property type="entry name" value="AB_hydrolase_fold"/>
</dbReference>
<evidence type="ECO:0000259" key="7">
    <source>
        <dbReference type="Pfam" id="PF00849"/>
    </source>
</evidence>
<feature type="domain" description="Pseudouridine synthase RsuA/RluA-like" evidence="7">
    <location>
        <begin position="419"/>
        <end position="577"/>
    </location>
</feature>
<dbReference type="GO" id="GO:0003723">
    <property type="term" value="F:RNA binding"/>
    <property type="evidence" value="ECO:0007669"/>
    <property type="project" value="UniProtKB-KW"/>
</dbReference>
<comment type="subcellular location">
    <subcellularLocation>
        <location evidence="1">Mitochondrion</location>
    </subcellularLocation>
</comment>
<evidence type="ECO:0000256" key="1">
    <source>
        <dbReference type="ARBA" id="ARBA00004173"/>
    </source>
</evidence>
<dbReference type="GeneID" id="8854319"/>
<accession>D2VTC2</accession>
<reference evidence="8 9" key="1">
    <citation type="journal article" date="2010" name="Cell">
        <title>The genome of Naegleria gruberi illuminates early eukaryotic versatility.</title>
        <authorList>
            <person name="Fritz-Laylin L.K."/>
            <person name="Prochnik S.E."/>
            <person name="Ginger M.L."/>
            <person name="Dacks J.B."/>
            <person name="Carpenter M.L."/>
            <person name="Field M.C."/>
            <person name="Kuo A."/>
            <person name="Paredez A."/>
            <person name="Chapman J."/>
            <person name="Pham J."/>
            <person name="Shu S."/>
            <person name="Neupane R."/>
            <person name="Cipriano M."/>
            <person name="Mancuso J."/>
            <person name="Tu H."/>
            <person name="Salamov A."/>
            <person name="Lindquist E."/>
            <person name="Shapiro H."/>
            <person name="Lucas S."/>
            <person name="Grigoriev I.V."/>
            <person name="Cande W.Z."/>
            <person name="Fulton C."/>
            <person name="Rokhsar D.S."/>
            <person name="Dawson S.C."/>
        </authorList>
    </citation>
    <scope>NUCLEOTIDE SEQUENCE [LARGE SCALE GENOMIC DNA]</scope>
    <source>
        <strain evidence="8 9">NEG-M</strain>
    </source>
</reference>
<dbReference type="CDD" id="cd02869">
    <property type="entry name" value="PseudoU_synth_RluA_like"/>
    <property type="match status" value="1"/>
</dbReference>
<dbReference type="STRING" id="5762.D2VTC2"/>
<dbReference type="GO" id="GO:0000455">
    <property type="term" value="P:enzyme-directed rRNA pseudouridine synthesis"/>
    <property type="evidence" value="ECO:0007669"/>
    <property type="project" value="TreeGrafter"/>
</dbReference>
<keyword evidence="3" id="KW-0496">Mitochondrion</keyword>
<comment type="similarity">
    <text evidence="2">Belongs to the pseudouridine synthase RluA family.</text>
</comment>
<dbReference type="SUPFAM" id="SSF55120">
    <property type="entry name" value="Pseudouridine synthase"/>
    <property type="match status" value="1"/>
</dbReference>
<dbReference type="InterPro" id="IPR020103">
    <property type="entry name" value="PsdUridine_synth_cat_dom_sf"/>
</dbReference>
<feature type="region of interest" description="Disordered" evidence="6">
    <location>
        <begin position="210"/>
        <end position="269"/>
    </location>
</feature>
<dbReference type="Gene3D" id="3.40.50.1820">
    <property type="entry name" value="alpha/beta hydrolase"/>
    <property type="match status" value="1"/>
</dbReference>
<dbReference type="OMA" id="IRSWILF"/>
<dbReference type="GO" id="GO:0009982">
    <property type="term" value="F:pseudouridine synthase activity"/>
    <property type="evidence" value="ECO:0007669"/>
    <property type="project" value="InterPro"/>
</dbReference>
<dbReference type="SUPFAM" id="SSF53474">
    <property type="entry name" value="alpha/beta-Hydrolases"/>
    <property type="match status" value="1"/>
</dbReference>
<evidence type="ECO:0000313" key="8">
    <source>
        <dbReference type="EMBL" id="EFC39906.1"/>
    </source>
</evidence>
<evidence type="ECO:0000256" key="5">
    <source>
        <dbReference type="PROSITE-ProRule" id="PRU00182"/>
    </source>
</evidence>
<dbReference type="AlphaFoldDB" id="D2VTC2"/>
<keyword evidence="9" id="KW-1185">Reference proteome</keyword>
<dbReference type="Gene3D" id="3.10.290.10">
    <property type="entry name" value="RNA-binding S4 domain"/>
    <property type="match status" value="1"/>
</dbReference>
<dbReference type="InterPro" id="IPR006145">
    <property type="entry name" value="PsdUridine_synth_RsuA/RluA"/>
</dbReference>
<dbReference type="Gene3D" id="3.30.2350.10">
    <property type="entry name" value="Pseudouridine synthase"/>
    <property type="match status" value="1"/>
</dbReference>
<dbReference type="SUPFAM" id="SSF55174">
    <property type="entry name" value="Alpha-L RNA-binding motif"/>
    <property type="match status" value="1"/>
</dbReference>
<dbReference type="EMBL" id="GG738896">
    <property type="protein sequence ID" value="EFC39906.1"/>
    <property type="molecule type" value="Genomic_DNA"/>
</dbReference>
<dbReference type="OrthoDB" id="428658at2759"/>
<dbReference type="InterPro" id="IPR050188">
    <property type="entry name" value="RluA_PseudoU_synthase"/>
</dbReference>
<feature type="region of interest" description="Disordered" evidence="6">
    <location>
        <begin position="1"/>
        <end position="22"/>
    </location>
</feature>
<organism evidence="9">
    <name type="scientific">Naegleria gruberi</name>
    <name type="common">Amoeba</name>
    <dbReference type="NCBI Taxonomy" id="5762"/>
    <lineage>
        <taxon>Eukaryota</taxon>
        <taxon>Discoba</taxon>
        <taxon>Heterolobosea</taxon>
        <taxon>Tetramitia</taxon>
        <taxon>Eutetramitia</taxon>
        <taxon>Vahlkampfiidae</taxon>
        <taxon>Naegleria</taxon>
    </lineage>
</organism>
<evidence type="ECO:0000256" key="2">
    <source>
        <dbReference type="ARBA" id="ARBA00010876"/>
    </source>
</evidence>
<dbReference type="InParanoid" id="D2VTC2"/>